<feature type="domain" description="Cyclic nucleotide-binding" evidence="4">
    <location>
        <begin position="48"/>
        <end position="151"/>
    </location>
</feature>
<keyword evidence="6" id="KW-1185">Reference proteome</keyword>
<evidence type="ECO:0000256" key="1">
    <source>
        <dbReference type="ARBA" id="ARBA00023015"/>
    </source>
</evidence>
<dbReference type="STRING" id="1262585.BJI46_13825"/>
<dbReference type="InterPro" id="IPR014710">
    <property type="entry name" value="RmlC-like_jellyroll"/>
</dbReference>
<evidence type="ECO:0000256" key="3">
    <source>
        <dbReference type="ARBA" id="ARBA00023163"/>
    </source>
</evidence>
<reference evidence="5 6" key="1">
    <citation type="submission" date="2016-09" db="EMBL/GenBank/DDBJ databases">
        <authorList>
            <person name="Capua I."/>
            <person name="De Benedictis P."/>
            <person name="Joannis T."/>
            <person name="Lombin L.H."/>
            <person name="Cattoli G."/>
        </authorList>
    </citation>
    <scope>NUCLEOTIDE SEQUENCE [LARGE SCALE GENOMIC DNA]</scope>
    <source>
        <strain evidence="5 6">ANC 4671</strain>
    </source>
</reference>
<dbReference type="Pfam" id="PF13545">
    <property type="entry name" value="HTH_Crp_2"/>
    <property type="match status" value="1"/>
</dbReference>
<sequence>MYKMPESQDYSQFRNILNQLEKQSDYFINQQSSDYRKLAVEMLNNYKLIELCSEEEKKYIFDHMQICHYFSGQTIYRRNQSCDEVIFVLRGTIQMGWYAEDGKQIIHRFIPSGFLLNIIYLISQTKFEHDYIAYDPTTLITIPGDIFKMILKQNSKVLYHVFEVICLRNRLLDNDMYHCHTKSLRAQLARQFLYLMENFSAQTNQMIQLSIRLSQENFADLLKTSRQSIRKEISWFVDQEIIENKYNKFYIKDPQRLRELV</sequence>
<evidence type="ECO:0000256" key="2">
    <source>
        <dbReference type="ARBA" id="ARBA00023125"/>
    </source>
</evidence>
<gene>
    <name evidence="5" type="ORF">BJI46_13825</name>
</gene>
<dbReference type="PROSITE" id="PS50042">
    <property type="entry name" value="CNMP_BINDING_3"/>
    <property type="match status" value="1"/>
</dbReference>
<dbReference type="InterPro" id="IPR012318">
    <property type="entry name" value="HTH_CRP"/>
</dbReference>
<dbReference type="PANTHER" id="PTHR24567">
    <property type="entry name" value="CRP FAMILY TRANSCRIPTIONAL REGULATORY PROTEIN"/>
    <property type="match status" value="1"/>
</dbReference>
<accession>A0A1E7R3N6</accession>
<dbReference type="SUPFAM" id="SSF51206">
    <property type="entry name" value="cAMP-binding domain-like"/>
    <property type="match status" value="1"/>
</dbReference>
<dbReference type="InterPro" id="IPR036390">
    <property type="entry name" value="WH_DNA-bd_sf"/>
</dbReference>
<keyword evidence="3" id="KW-0804">Transcription</keyword>
<dbReference type="InterPro" id="IPR018490">
    <property type="entry name" value="cNMP-bd_dom_sf"/>
</dbReference>
<dbReference type="Gene3D" id="2.60.120.10">
    <property type="entry name" value="Jelly Rolls"/>
    <property type="match status" value="1"/>
</dbReference>
<dbReference type="InterPro" id="IPR050397">
    <property type="entry name" value="Env_Response_Regulators"/>
</dbReference>
<protein>
    <recommendedName>
        <fullName evidence="4">Cyclic nucleotide-binding domain-containing protein</fullName>
    </recommendedName>
</protein>
<dbReference type="RefSeq" id="WP_070070354.1">
    <property type="nucleotide sequence ID" value="NZ_MKKK01000038.1"/>
</dbReference>
<keyword evidence="1" id="KW-0805">Transcription regulation</keyword>
<dbReference type="InterPro" id="IPR000595">
    <property type="entry name" value="cNMP-bd_dom"/>
</dbReference>
<dbReference type="CDD" id="cd00038">
    <property type="entry name" value="CAP_ED"/>
    <property type="match status" value="1"/>
</dbReference>
<evidence type="ECO:0000313" key="5">
    <source>
        <dbReference type="EMBL" id="OEY93901.1"/>
    </source>
</evidence>
<dbReference type="GO" id="GO:0003700">
    <property type="term" value="F:DNA-binding transcription factor activity"/>
    <property type="evidence" value="ECO:0007669"/>
    <property type="project" value="TreeGrafter"/>
</dbReference>
<dbReference type="EMBL" id="MKKK01000038">
    <property type="protein sequence ID" value="OEY93901.1"/>
    <property type="molecule type" value="Genomic_DNA"/>
</dbReference>
<proteinExistence type="predicted"/>
<dbReference type="OrthoDB" id="6675893at2"/>
<keyword evidence="2" id="KW-0238">DNA-binding</keyword>
<dbReference type="GO" id="GO:0003677">
    <property type="term" value="F:DNA binding"/>
    <property type="evidence" value="ECO:0007669"/>
    <property type="project" value="UniProtKB-KW"/>
</dbReference>
<dbReference type="SUPFAM" id="SSF46785">
    <property type="entry name" value="Winged helix' DNA-binding domain"/>
    <property type="match status" value="1"/>
</dbReference>
<dbReference type="PANTHER" id="PTHR24567:SF26">
    <property type="entry name" value="REGULATORY PROTEIN YEIL"/>
    <property type="match status" value="1"/>
</dbReference>
<organism evidence="5 6">
    <name type="scientific">Acinetobacter qingfengensis</name>
    <dbReference type="NCBI Taxonomy" id="1262585"/>
    <lineage>
        <taxon>Bacteria</taxon>
        <taxon>Pseudomonadati</taxon>
        <taxon>Pseudomonadota</taxon>
        <taxon>Gammaproteobacteria</taxon>
        <taxon>Moraxellales</taxon>
        <taxon>Moraxellaceae</taxon>
        <taxon>Acinetobacter</taxon>
    </lineage>
</organism>
<evidence type="ECO:0000313" key="6">
    <source>
        <dbReference type="Proteomes" id="UP000185895"/>
    </source>
</evidence>
<name>A0A1E7R3N6_9GAMM</name>
<dbReference type="AlphaFoldDB" id="A0A1E7R3N6"/>
<evidence type="ECO:0000259" key="4">
    <source>
        <dbReference type="PROSITE" id="PS50042"/>
    </source>
</evidence>
<dbReference type="Pfam" id="PF00027">
    <property type="entry name" value="cNMP_binding"/>
    <property type="match status" value="1"/>
</dbReference>
<comment type="caution">
    <text evidence="5">The sequence shown here is derived from an EMBL/GenBank/DDBJ whole genome shotgun (WGS) entry which is preliminary data.</text>
</comment>
<dbReference type="Proteomes" id="UP000185895">
    <property type="component" value="Unassembled WGS sequence"/>
</dbReference>
<dbReference type="GO" id="GO:0005829">
    <property type="term" value="C:cytosol"/>
    <property type="evidence" value="ECO:0007669"/>
    <property type="project" value="TreeGrafter"/>
</dbReference>